<dbReference type="InterPro" id="IPR000594">
    <property type="entry name" value="ThiF_NAD_FAD-bd"/>
</dbReference>
<name>F0YEA2_AURAN</name>
<dbReference type="InterPro" id="IPR002893">
    <property type="entry name" value="Znf_MYND"/>
</dbReference>
<dbReference type="PROSITE" id="PS01360">
    <property type="entry name" value="ZF_MYND_1"/>
    <property type="match status" value="1"/>
</dbReference>
<dbReference type="SUPFAM" id="SSF69572">
    <property type="entry name" value="Activating enzymes of the ubiquitin-like proteins"/>
    <property type="match status" value="1"/>
</dbReference>
<dbReference type="KEGG" id="aaf:AURANDRAFT_65542"/>
<evidence type="ECO:0000259" key="6">
    <source>
        <dbReference type="PROSITE" id="PS50865"/>
    </source>
</evidence>
<dbReference type="PANTHER" id="PTHR10953">
    <property type="entry name" value="UBIQUITIN-ACTIVATING ENZYME E1"/>
    <property type="match status" value="1"/>
</dbReference>
<proteinExistence type="predicted"/>
<evidence type="ECO:0000256" key="2">
    <source>
        <dbReference type="ARBA" id="ARBA00022771"/>
    </source>
</evidence>
<dbReference type="eggNOG" id="KOG2014">
    <property type="taxonomic scope" value="Eukaryota"/>
</dbReference>
<dbReference type="GO" id="GO:0016925">
    <property type="term" value="P:protein sumoylation"/>
    <property type="evidence" value="ECO:0007669"/>
    <property type="project" value="TreeGrafter"/>
</dbReference>
<dbReference type="GO" id="GO:0019948">
    <property type="term" value="F:SUMO activating enzyme activity"/>
    <property type="evidence" value="ECO:0007669"/>
    <property type="project" value="TreeGrafter"/>
</dbReference>
<dbReference type="GO" id="GO:0008270">
    <property type="term" value="F:zinc ion binding"/>
    <property type="evidence" value="ECO:0007669"/>
    <property type="project" value="UniProtKB-KW"/>
</dbReference>
<keyword evidence="8" id="KW-1185">Reference proteome</keyword>
<dbReference type="GO" id="GO:0005737">
    <property type="term" value="C:cytoplasm"/>
    <property type="evidence" value="ECO:0007669"/>
    <property type="project" value="TreeGrafter"/>
</dbReference>
<dbReference type="OrthoDB" id="10252231at2759"/>
<dbReference type="InterPro" id="IPR024047">
    <property type="entry name" value="MM3350-like_sf"/>
</dbReference>
<protein>
    <recommendedName>
        <fullName evidence="6">MYND-type domain-containing protein</fullName>
    </recommendedName>
</protein>
<evidence type="ECO:0000313" key="7">
    <source>
        <dbReference type="EMBL" id="EGB06608.1"/>
    </source>
</evidence>
<accession>F0YEA2</accession>
<organism evidence="8">
    <name type="scientific">Aureococcus anophagefferens</name>
    <name type="common">Harmful bloom alga</name>
    <dbReference type="NCBI Taxonomy" id="44056"/>
    <lineage>
        <taxon>Eukaryota</taxon>
        <taxon>Sar</taxon>
        <taxon>Stramenopiles</taxon>
        <taxon>Ochrophyta</taxon>
        <taxon>Pelagophyceae</taxon>
        <taxon>Pelagomonadales</taxon>
        <taxon>Pelagomonadaceae</taxon>
        <taxon>Aureococcus</taxon>
    </lineage>
</organism>
<evidence type="ECO:0000256" key="4">
    <source>
        <dbReference type="PROSITE-ProRule" id="PRU00134"/>
    </source>
</evidence>
<keyword evidence="2 4" id="KW-0863">Zinc-finger</keyword>
<gene>
    <name evidence="7" type="ORF">AURANDRAFT_65542</name>
</gene>
<dbReference type="PANTHER" id="PTHR10953:SF162">
    <property type="entry name" value="SUMO-ACTIVATING ENZYME SUBUNIT 1"/>
    <property type="match status" value="1"/>
</dbReference>
<dbReference type="GO" id="GO:0031510">
    <property type="term" value="C:SUMO activating enzyme complex"/>
    <property type="evidence" value="ECO:0007669"/>
    <property type="project" value="TreeGrafter"/>
</dbReference>
<dbReference type="Proteomes" id="UP000002729">
    <property type="component" value="Unassembled WGS sequence"/>
</dbReference>
<dbReference type="InterPro" id="IPR045886">
    <property type="entry name" value="ThiF/MoeB/HesA"/>
</dbReference>
<dbReference type="Pfam" id="PF07929">
    <property type="entry name" value="PRiA4_ORF3"/>
    <property type="match status" value="1"/>
</dbReference>
<dbReference type="InterPro" id="IPR035985">
    <property type="entry name" value="Ubiquitin-activating_enz"/>
</dbReference>
<dbReference type="InParanoid" id="F0YEA2"/>
<evidence type="ECO:0000256" key="1">
    <source>
        <dbReference type="ARBA" id="ARBA00022723"/>
    </source>
</evidence>
<dbReference type="RefSeq" id="XP_009038780.1">
    <property type="nucleotide sequence ID" value="XM_009040532.1"/>
</dbReference>
<evidence type="ECO:0000313" key="8">
    <source>
        <dbReference type="Proteomes" id="UP000002729"/>
    </source>
</evidence>
<evidence type="ECO:0000256" key="3">
    <source>
        <dbReference type="ARBA" id="ARBA00022833"/>
    </source>
</evidence>
<feature type="domain" description="MYND-type" evidence="6">
    <location>
        <begin position="1052"/>
        <end position="1093"/>
    </location>
</feature>
<keyword evidence="1" id="KW-0479">Metal-binding</keyword>
<dbReference type="PROSITE" id="PS50865">
    <property type="entry name" value="ZF_MYND_2"/>
    <property type="match status" value="1"/>
</dbReference>
<feature type="region of interest" description="Disordered" evidence="5">
    <location>
        <begin position="1444"/>
        <end position="1465"/>
    </location>
</feature>
<evidence type="ECO:0000256" key="5">
    <source>
        <dbReference type="SAM" id="MobiDB-lite"/>
    </source>
</evidence>
<dbReference type="Gene3D" id="3.40.50.720">
    <property type="entry name" value="NAD(P)-binding Rossmann-like Domain"/>
    <property type="match status" value="1"/>
</dbReference>
<dbReference type="InterPro" id="IPR012912">
    <property type="entry name" value="Plasmid_pRiA4b_Orf3-like"/>
</dbReference>
<dbReference type="Gene3D" id="6.10.140.2220">
    <property type="match status" value="1"/>
</dbReference>
<sequence length="1465" mass="152619">MGKKNRGKAEKKARDAAFDARSKEFSAASAAADDEDAVVAEAMERLKNVDVAKEGLPNFSARELNALGPRLGEIPGLGPALLRRPDMAALLQRMTRASQSNDAAALRDIDRELTAATGGASSGHSALVDEFRACLDGQDVLGLTKLFGRMAKRPDGDFHECVLEMVARLLARDDSPTWVSSLAAAGFERLLLATLKMPEEAPARRAGTLGVVNSDFYLYYCCHIARTVARRSWERGPAEVAKAAACLGPARRLAEAADLAQPSLCRRRCAPMRYKLRLAIPDLLRLASSGLILVRHEALNAVVPLLSHYPEHSAYDNRVLGGPQVEGAELPPLAVDALGDAWDGAAAIADALRAALGLLGIDAGTWEAQLETLHGRHQADIVSRGAWSAAGAVARGPDVVACVRRDAACRVSDLVAAATFLGDGARAAAGAALRAGGFADALARLAGDPAADATTLAFLGRAVHDMSHWAALAAALDTPNFVPSMFALLDAPRAALALGVADFVHHLRRATPFERDEIARGGDLGGCGPQDAGDCFERAVLAALLEVGPLEAAFRVSSDPRERRSDRNLASGGDDHALALDAPAPWLEPVWDPSTRRPLLGSRRPTDCGDASVEGFARHLLRSHRERNATTGEHAARLLSQVAQICRAADAEPRGAATPKHVAPLVGASRLAVDDFDAAGVDVRELWSGRRVAKSWSNDDLQRALEAGTIPFAGGNVNLSVVADETCAPAATYVYAEDGLHGEAETFCGSGVNGAPGRARAAAQVLAKHEADREGAGVPRGAVVVDVRLVGVEPRVWRRVAGVPANAPLSVLHDKILGPALGLERASHAYLFEPWAPRRLKGSSLVGRPRVAYGAPDVATADALFLEAECPDAFFADCVVVDATRVLLSDVLPGRGGEARLKYWYDLGERFLYELSVVADPPPAEAARATPAVVGGARFCPPENMGLPTYCRVSRIIAKGPARVEFSTAGPGGFWENTFAFVALSANGSLACAAPGPNREDNWSPADAQARLDAVARSNVKSLAGRCDVAIDADGAFGAAAPPLGSREGPRCAACGGRPKAGAKLSRCARCKNVSYCSAECQRGHWPKHKAACVQVARMADLEKVAQMTNFADKDEAAAAERNAIYDRQIRLWGKDAQKKIGGTKVLFLGFASVNVELCKNLVLAGFSATIADDGVVAPAALACNFFLGAGDAGRNVAEASAAAAAELNPFAAVGHDGRGLAAAATAAGAAALVAGHGVVVVEARSGGGMDDCAARVDAACRDAGAVFLAVRCGGDGAVAFLDLGPEHAYVVETGSGEKLKVSEPTTARYCSYDDMRSVAWADVTPPRGKQPPLQFLFDRLDALFWASKSVEGDAKKRKTGDGSAFAAFAARALADRGLAGAASEGDLARAFVAAAAPIAPVAAVVGGILGQEVVKAVSGKGAPTNNLFVFDAATGAGTALRASPFAAEKPKPAAPPSAEDAIEL</sequence>
<dbReference type="GeneID" id="20225384"/>
<dbReference type="EMBL" id="GL833134">
    <property type="protein sequence ID" value="EGB06608.1"/>
    <property type="molecule type" value="Genomic_DNA"/>
</dbReference>
<dbReference type="SUPFAM" id="SSF144232">
    <property type="entry name" value="HIT/MYND zinc finger-like"/>
    <property type="match status" value="1"/>
</dbReference>
<dbReference type="Pfam" id="PF01753">
    <property type="entry name" value="zf-MYND"/>
    <property type="match status" value="1"/>
</dbReference>
<dbReference type="Pfam" id="PF00899">
    <property type="entry name" value="ThiF"/>
    <property type="match status" value="1"/>
</dbReference>
<dbReference type="SUPFAM" id="SSF159941">
    <property type="entry name" value="MM3350-like"/>
    <property type="match status" value="1"/>
</dbReference>
<reference evidence="7 8" key="1">
    <citation type="journal article" date="2011" name="Proc. Natl. Acad. Sci. U.S.A.">
        <title>Niche of harmful alga Aureococcus anophagefferens revealed through ecogenomics.</title>
        <authorList>
            <person name="Gobler C.J."/>
            <person name="Berry D.L."/>
            <person name="Dyhrman S.T."/>
            <person name="Wilhelm S.W."/>
            <person name="Salamov A."/>
            <person name="Lobanov A.V."/>
            <person name="Zhang Y."/>
            <person name="Collier J.L."/>
            <person name="Wurch L.L."/>
            <person name="Kustka A.B."/>
            <person name="Dill B.D."/>
            <person name="Shah M."/>
            <person name="VerBerkmoes N.C."/>
            <person name="Kuo A."/>
            <person name="Terry A."/>
            <person name="Pangilinan J."/>
            <person name="Lindquist E.A."/>
            <person name="Lucas S."/>
            <person name="Paulsen I.T."/>
            <person name="Hattenrath-Lehmann T.K."/>
            <person name="Talmage S.C."/>
            <person name="Walker E.A."/>
            <person name="Koch F."/>
            <person name="Burson A.M."/>
            <person name="Marcoval M.A."/>
            <person name="Tang Y.Z."/>
            <person name="Lecleir G.R."/>
            <person name="Coyne K.J."/>
            <person name="Berg G.M."/>
            <person name="Bertrand E.M."/>
            <person name="Saito M.A."/>
            <person name="Gladyshev V.N."/>
            <person name="Grigoriev I.V."/>
        </authorList>
    </citation>
    <scope>NUCLEOTIDE SEQUENCE [LARGE SCALE GENOMIC DNA]</scope>
    <source>
        <strain evidence="8">CCMP 1984</strain>
    </source>
</reference>
<keyword evidence="3" id="KW-0862">Zinc</keyword>
<dbReference type="Gene3D" id="3.10.290.30">
    <property type="entry name" value="MM3350-like"/>
    <property type="match status" value="1"/>
</dbReference>